<proteinExistence type="predicted"/>
<evidence type="ECO:0000313" key="2">
    <source>
        <dbReference type="EMBL" id="GET92589.1"/>
    </source>
</evidence>
<dbReference type="VEuPathDB" id="TriTrypDB:LtaPh_3509300"/>
<gene>
    <name evidence="2" type="ORF">LtaPh_3509300</name>
</gene>
<sequence length="1564" mass="162583">MPSAASFSGESAEPAYPRQVPVVCIRANAQTSHTAGSLKLEQTPLPMVTPRSEASSAASPSPSVTSSTVNTPAATTTEPHHLPSTYGEALNTVSSRNLPLSATSCVLGCVTPPPDSWDAQGAHSPATAPTTPAAAAVPATRQLCLGPKVVATVRDKLFVAATAPRNGASNMAINHLIPSSLSSDLSPEKNLPPHHLLPVGFAACVDKIPLGAGALTDAATGMQSAVIDPPLDSAAQLQTSPDDSNPLVLQGSCSPACKAVDVQVHPSSPAREKKTRIPSQEDSTSTFMSTEHDAGYTHGLPSDMRTVDPSATEGGDVMGSLRGTAEAGTGEGCRNHEIGGTVLGKDVLSANPRIIDFSVIGVGGGGDNGNSTSRPYLADDEDKCKPVAAYCHSDWADLPQSRSASFNYTPSAAETTAELITTPTQVATSSAGAAAVDNLRKSPSRQHHNKLLEGTFDTFANTMSITPFTVNDISGDLAPVSLYKAHQALANLHTKQPRLQTLGFSCSDSNGSGASVGMQSKQRAVEGGAATFLSMTSSDAAATISSRVARPHSPPLDLNKGMSAPPPPTSTTTCNNCETGATENSREGAAQTTDSGTENKLQMQFGGNCSAPSQFKSASLTPPPLDLMDAKNHNTLESLTCPPHRGRAADVLGSPTVRLSPVADDHVNSGRNNSSLAALLEASSVEESEKDFKRVNALSDVGHVSRSGVGVLAARSEVQPSPAAVVLKDKTFTAHHLSSTSTAEEDSSFRSLPLPQSPGCSATGSNNENGKYMYGSVAATHPLGTAAKVAGAGGGGDGAGSRTGCRSGVFRSSLPLSVQWETYGDAVTSTASSNSATLPPLSESDVHKNGGAHAGLAQVSDTVTTNGNLSGPTSSCTRPDGLLANSTVEAVANGSWSILGSAEQQQPAGAPNHSVTSASPSLPRDARRLNFHSGDGNGSPNSQSEPDRPLSVDPSAALAKQRPYHVVAEGDDIWSEPISSAPAPAAQPPAEVTMGTPARHVTFASPAATQFVEPLPSPWADNDFFFSPDYAHMEYKDGEEGGPSEQQVSNVPLVEEEVEVLPDVLRFRFRHRSARAQRSSPLSGAEVHLKAPAWEAWSHGSNSTLSKTKAMSSGEDARTESCAMHVQQQTEAAVPILSHGKGDYGETRNAAGEGASRVFFTKERLASRAALMQARRAGVQTIGSAHDPTAVATGSSVGSSGPALRITLTTPSVATTNTISLALPHFATPITSTSDATCHNIKAAHTRSPPTSDDNTDAAKYADDDNDGGFGGSVLQKRHTISARSLPEATASPITSQPLTRERCAQLLASLERGSAHVTSSTASLALNTERVIDVLRDVFGDNAAVLDSLHDQPLSPGLPPEPISADDASPADLLVPGESLSTVERVLEALSFTPLTNCAFGANVTSSYAVEASVSLDPQSNRQVFAADGGVSTAVLNDGYVVPWRTHAMAVFSPHLTAASASAEMTPPQEDDLRDDADASMRLARQRLFPVSTRGTNLRRDAMAFSVASFLGTRRLPDAPTAAQWTEKDILLAVHQEQQRMSLERDGVRETERLEDVLRAACL</sequence>
<feature type="compositionally biased region" description="Polar residues" evidence="1">
    <location>
        <begin position="902"/>
        <end position="920"/>
    </location>
</feature>
<feature type="compositionally biased region" description="Polar residues" evidence="1">
    <location>
        <begin position="574"/>
        <end position="583"/>
    </location>
</feature>
<dbReference type="EMBL" id="BLBS01000056">
    <property type="protein sequence ID" value="GET92589.1"/>
    <property type="molecule type" value="Genomic_DNA"/>
</dbReference>
<feature type="region of interest" description="Disordered" evidence="1">
    <location>
        <begin position="1244"/>
        <end position="1274"/>
    </location>
</feature>
<evidence type="ECO:0000313" key="3">
    <source>
        <dbReference type="Proteomes" id="UP000419144"/>
    </source>
</evidence>
<feature type="region of interest" description="Disordered" evidence="1">
    <location>
        <begin position="830"/>
        <end position="881"/>
    </location>
</feature>
<name>A0A640KYI5_LEITA</name>
<feature type="region of interest" description="Disordered" evidence="1">
    <location>
        <begin position="264"/>
        <end position="287"/>
    </location>
</feature>
<comment type="caution">
    <text evidence="2">The sequence shown here is derived from an EMBL/GenBank/DDBJ whole genome shotgun (WGS) entry which is preliminary data.</text>
</comment>
<reference evidence="2" key="1">
    <citation type="submission" date="2019-11" db="EMBL/GenBank/DDBJ databases">
        <title>Leishmania tarentolae CDS.</title>
        <authorList>
            <person name="Goto Y."/>
            <person name="Yamagishi J."/>
        </authorList>
    </citation>
    <scope>NUCLEOTIDE SEQUENCE [LARGE SCALE GENOMIC DNA]</scope>
    <source>
        <strain evidence="2">Parrot Tar II</strain>
    </source>
</reference>
<keyword evidence="3" id="KW-1185">Reference proteome</keyword>
<accession>A0A640KYI5</accession>
<feature type="region of interest" description="Disordered" evidence="1">
    <location>
        <begin position="543"/>
        <end position="605"/>
    </location>
</feature>
<protein>
    <submittedName>
        <fullName evidence="2">Uncharacterized protein</fullName>
    </submittedName>
</protein>
<feature type="compositionally biased region" description="Polar residues" evidence="1">
    <location>
        <begin position="590"/>
        <end position="605"/>
    </location>
</feature>
<feature type="region of interest" description="Disordered" evidence="1">
    <location>
        <begin position="35"/>
        <end position="84"/>
    </location>
</feature>
<feature type="region of interest" description="Disordered" evidence="1">
    <location>
        <begin position="902"/>
        <end position="958"/>
    </location>
</feature>
<dbReference type="Proteomes" id="UP000419144">
    <property type="component" value="Unassembled WGS sequence"/>
</dbReference>
<evidence type="ECO:0000256" key="1">
    <source>
        <dbReference type="SAM" id="MobiDB-lite"/>
    </source>
</evidence>
<feature type="compositionally biased region" description="Polar residues" evidence="1">
    <location>
        <begin position="277"/>
        <end position="287"/>
    </location>
</feature>
<feature type="compositionally biased region" description="Polar residues" evidence="1">
    <location>
        <begin position="859"/>
        <end position="877"/>
    </location>
</feature>
<feature type="region of interest" description="Disordered" evidence="1">
    <location>
        <begin position="737"/>
        <end position="765"/>
    </location>
</feature>
<feature type="compositionally biased region" description="Low complexity" evidence="1">
    <location>
        <begin position="49"/>
        <end position="77"/>
    </location>
</feature>
<dbReference type="OrthoDB" id="266677at2759"/>
<organism evidence="2 3">
    <name type="scientific">Leishmania tarentolae</name>
    <name type="common">Sauroleishmania tarentolae</name>
    <dbReference type="NCBI Taxonomy" id="5689"/>
    <lineage>
        <taxon>Eukaryota</taxon>
        <taxon>Discoba</taxon>
        <taxon>Euglenozoa</taxon>
        <taxon>Kinetoplastea</taxon>
        <taxon>Metakinetoplastina</taxon>
        <taxon>Trypanosomatida</taxon>
        <taxon>Trypanosomatidae</taxon>
        <taxon>Leishmaniinae</taxon>
        <taxon>Leishmania</taxon>
        <taxon>lizard Leishmania</taxon>
    </lineage>
</organism>